<organism evidence="2 3">
    <name type="scientific">Pedobacter helvus</name>
    <dbReference type="NCBI Taxonomy" id="2563444"/>
    <lineage>
        <taxon>Bacteria</taxon>
        <taxon>Pseudomonadati</taxon>
        <taxon>Bacteroidota</taxon>
        <taxon>Sphingobacteriia</taxon>
        <taxon>Sphingobacteriales</taxon>
        <taxon>Sphingobacteriaceae</taxon>
        <taxon>Pedobacter</taxon>
    </lineage>
</organism>
<keyword evidence="3" id="KW-1185">Reference proteome</keyword>
<feature type="transmembrane region" description="Helical" evidence="1">
    <location>
        <begin position="90"/>
        <end position="109"/>
    </location>
</feature>
<dbReference type="InterPro" id="IPR021215">
    <property type="entry name" value="DUF2752"/>
</dbReference>
<keyword evidence="1" id="KW-0812">Transmembrane</keyword>
<dbReference type="Proteomes" id="UP001517367">
    <property type="component" value="Unassembled WGS sequence"/>
</dbReference>
<proteinExistence type="predicted"/>
<dbReference type="EMBL" id="SRMP02000010">
    <property type="protein sequence ID" value="MFN0291226.1"/>
    <property type="molecule type" value="Genomic_DNA"/>
</dbReference>
<name>A0ABW9JGA5_9SPHI</name>
<accession>A0ABW9JGA5</accession>
<evidence type="ECO:0000313" key="2">
    <source>
        <dbReference type="EMBL" id="MFN0291226.1"/>
    </source>
</evidence>
<reference evidence="2 3" key="1">
    <citation type="submission" date="2024-12" db="EMBL/GenBank/DDBJ databases">
        <authorList>
            <person name="Hu S."/>
        </authorList>
    </citation>
    <scope>NUCLEOTIDE SEQUENCE [LARGE SCALE GENOMIC DNA]</scope>
    <source>
        <strain evidence="2 3">P-25</strain>
    </source>
</reference>
<evidence type="ECO:0000313" key="3">
    <source>
        <dbReference type="Proteomes" id="UP001517367"/>
    </source>
</evidence>
<keyword evidence="1" id="KW-0472">Membrane</keyword>
<gene>
    <name evidence="2" type="ORF">E5L68_007465</name>
</gene>
<sequence length="117" mass="13335">MKRALAIFMLALVGEGHSVIHWLESHLLACPFKKLTGIDCPGCGLQRSIVSLLKGDIVASFKFYPPTFSILILLIFALFHLKFDFKHGALIIKTLYILITVIIIINYIYKVYHQQLF</sequence>
<comment type="caution">
    <text evidence="2">The sequence shown here is derived from an EMBL/GenBank/DDBJ whole genome shotgun (WGS) entry which is preliminary data.</text>
</comment>
<dbReference type="RefSeq" id="WP_138730434.1">
    <property type="nucleotide sequence ID" value="NZ_SRMP02000010.1"/>
</dbReference>
<feature type="transmembrane region" description="Helical" evidence="1">
    <location>
        <begin position="63"/>
        <end position="83"/>
    </location>
</feature>
<protein>
    <submittedName>
        <fullName evidence="2">DUF2752 domain-containing protein</fullName>
    </submittedName>
</protein>
<keyword evidence="1" id="KW-1133">Transmembrane helix</keyword>
<evidence type="ECO:0000256" key="1">
    <source>
        <dbReference type="SAM" id="Phobius"/>
    </source>
</evidence>
<dbReference type="Pfam" id="PF10825">
    <property type="entry name" value="DUF2752"/>
    <property type="match status" value="1"/>
</dbReference>